<proteinExistence type="predicted"/>
<gene>
    <name evidence="1" type="ORF">S12H4_47932</name>
</gene>
<evidence type="ECO:0000313" key="1">
    <source>
        <dbReference type="EMBL" id="GAJ14322.1"/>
    </source>
</evidence>
<accession>X1VBD7</accession>
<reference evidence="1" key="1">
    <citation type="journal article" date="2014" name="Front. Microbiol.">
        <title>High frequency of phylogenetically diverse reductive dehalogenase-homologous genes in deep subseafloor sedimentary metagenomes.</title>
        <authorList>
            <person name="Kawai M."/>
            <person name="Futagami T."/>
            <person name="Toyoda A."/>
            <person name="Takaki Y."/>
            <person name="Nishi S."/>
            <person name="Hori S."/>
            <person name="Arai W."/>
            <person name="Tsubouchi T."/>
            <person name="Morono Y."/>
            <person name="Uchiyama I."/>
            <person name="Ito T."/>
            <person name="Fujiyama A."/>
            <person name="Inagaki F."/>
            <person name="Takami H."/>
        </authorList>
    </citation>
    <scope>NUCLEOTIDE SEQUENCE</scope>
    <source>
        <strain evidence="1">Expedition CK06-06</strain>
    </source>
</reference>
<sequence length="113" mass="13002">TLSNVSDVFETLPREDREEIFNIGTAFTLLDLQKRLAHTQKNVRKFEAKYGTTLDILESKGLPEDADYEMHEDYIEWHCWARVRQKTQNTLEVLMSVSKGHDYGYDSAGGTST</sequence>
<comment type="caution">
    <text evidence="1">The sequence shown here is derived from an EMBL/GenBank/DDBJ whole genome shotgun (WGS) entry which is preliminary data.</text>
</comment>
<protein>
    <submittedName>
        <fullName evidence="1">Uncharacterized protein</fullName>
    </submittedName>
</protein>
<organism evidence="1">
    <name type="scientific">marine sediment metagenome</name>
    <dbReference type="NCBI Taxonomy" id="412755"/>
    <lineage>
        <taxon>unclassified sequences</taxon>
        <taxon>metagenomes</taxon>
        <taxon>ecological metagenomes</taxon>
    </lineage>
</organism>
<feature type="non-terminal residue" evidence="1">
    <location>
        <position position="1"/>
    </location>
</feature>
<dbReference type="EMBL" id="BARW01029896">
    <property type="protein sequence ID" value="GAJ14322.1"/>
    <property type="molecule type" value="Genomic_DNA"/>
</dbReference>
<name>X1VBD7_9ZZZZ</name>
<dbReference type="AlphaFoldDB" id="X1VBD7"/>